<dbReference type="SUPFAM" id="SSF56784">
    <property type="entry name" value="HAD-like"/>
    <property type="match status" value="1"/>
</dbReference>
<dbReference type="Proteomes" id="UP000050277">
    <property type="component" value="Unassembled WGS sequence"/>
</dbReference>
<dbReference type="AlphaFoldDB" id="A0A0N8GPQ9"/>
<gene>
    <name evidence="1" type="ORF">SE18_21400</name>
</gene>
<evidence type="ECO:0000313" key="2">
    <source>
        <dbReference type="Proteomes" id="UP000050277"/>
    </source>
</evidence>
<dbReference type="STRING" id="70996.SE18_21400"/>
<organism evidence="1 2">
    <name type="scientific">Herpetosiphon geysericola</name>
    <dbReference type="NCBI Taxonomy" id="70996"/>
    <lineage>
        <taxon>Bacteria</taxon>
        <taxon>Bacillati</taxon>
        <taxon>Chloroflexota</taxon>
        <taxon>Chloroflexia</taxon>
        <taxon>Herpetosiphonales</taxon>
        <taxon>Herpetosiphonaceae</taxon>
        <taxon>Herpetosiphon</taxon>
    </lineage>
</organism>
<dbReference type="GO" id="GO:0016787">
    <property type="term" value="F:hydrolase activity"/>
    <property type="evidence" value="ECO:0007669"/>
    <property type="project" value="UniProtKB-KW"/>
</dbReference>
<dbReference type="Gene3D" id="1.10.150.240">
    <property type="entry name" value="Putative phosphatase, domain 2"/>
    <property type="match status" value="1"/>
</dbReference>
<keyword evidence="1" id="KW-0378">Hydrolase</keyword>
<dbReference type="InterPro" id="IPR036412">
    <property type="entry name" value="HAD-like_sf"/>
</dbReference>
<proteinExistence type="predicted"/>
<dbReference type="CDD" id="cd02603">
    <property type="entry name" value="HAD_sEH-N_like"/>
    <property type="match status" value="1"/>
</dbReference>
<dbReference type="EMBL" id="LGKP01000035">
    <property type="protein sequence ID" value="KPL81586.1"/>
    <property type="molecule type" value="Genomic_DNA"/>
</dbReference>
<reference evidence="1 2" key="1">
    <citation type="submission" date="2015-07" db="EMBL/GenBank/DDBJ databases">
        <title>Whole genome sequence of Herpetosiphon geysericola DSM 7119.</title>
        <authorList>
            <person name="Hemp J."/>
            <person name="Ward L.M."/>
            <person name="Pace L.A."/>
            <person name="Fischer W.W."/>
        </authorList>
    </citation>
    <scope>NUCLEOTIDE SEQUENCE [LARGE SCALE GENOMIC DNA]</scope>
    <source>
        <strain evidence="1 2">DSM 7119</strain>
    </source>
</reference>
<dbReference type="InterPro" id="IPR023198">
    <property type="entry name" value="PGP-like_dom2"/>
</dbReference>
<evidence type="ECO:0000313" key="1">
    <source>
        <dbReference type="EMBL" id="KPL81586.1"/>
    </source>
</evidence>
<keyword evidence="2" id="KW-1185">Reference proteome</keyword>
<dbReference type="PRINTS" id="PR00413">
    <property type="entry name" value="HADHALOGNASE"/>
</dbReference>
<comment type="caution">
    <text evidence="1">The sequence shown here is derived from an EMBL/GenBank/DDBJ whole genome shotgun (WGS) entry which is preliminary data.</text>
</comment>
<protein>
    <submittedName>
        <fullName evidence="1">Hydrolase</fullName>
    </submittedName>
</protein>
<dbReference type="PANTHER" id="PTHR47829:SF1">
    <property type="entry name" value="HAD FAMILY PHOSPHATASE"/>
    <property type="match status" value="1"/>
</dbReference>
<dbReference type="SFLD" id="SFLDG01129">
    <property type="entry name" value="C1.5:_HAD__Beta-PGM__Phosphata"/>
    <property type="match status" value="1"/>
</dbReference>
<dbReference type="InterPro" id="IPR006439">
    <property type="entry name" value="HAD-SF_hydro_IA"/>
</dbReference>
<dbReference type="PANTHER" id="PTHR47829">
    <property type="entry name" value="HYDROLASE, PUTATIVE (AFU_ORTHOLOGUE AFUA_1G12880)-RELATED"/>
    <property type="match status" value="1"/>
</dbReference>
<name>A0A0N8GPQ9_9CHLR</name>
<dbReference type="NCBIfam" id="TIGR01509">
    <property type="entry name" value="HAD-SF-IA-v3"/>
    <property type="match status" value="1"/>
</dbReference>
<dbReference type="PATRIC" id="fig|70996.4.peg.2097"/>
<sequence>MMIKAIVFDIGGVLEITPPTGWIGHWEQQLGLAAGSINQQLHDLWLGGSIGTVSEQAVEAGIAERLGLDEHQLAAFLADLWAEYLGTLNHELLAFFASLRPRYTTAILSNSFVGARQREQAAYGFEDCCDLIIYSHEEGLKKPDPAFYRLACERLNIQPHEMIFLDDIEVVVEAARAVGINAILYRSNQQAIAEIQALLAAA</sequence>
<dbReference type="Gene3D" id="3.40.50.1000">
    <property type="entry name" value="HAD superfamily/HAD-like"/>
    <property type="match status" value="1"/>
</dbReference>
<dbReference type="InterPro" id="IPR052898">
    <property type="entry name" value="ACAD10-like"/>
</dbReference>
<dbReference type="InterPro" id="IPR023214">
    <property type="entry name" value="HAD_sf"/>
</dbReference>
<dbReference type="Pfam" id="PF00702">
    <property type="entry name" value="Hydrolase"/>
    <property type="match status" value="1"/>
</dbReference>
<accession>A0A0N8GPQ9</accession>
<dbReference type="SFLD" id="SFLDS00003">
    <property type="entry name" value="Haloacid_Dehalogenase"/>
    <property type="match status" value="1"/>
</dbReference>